<dbReference type="RefSeq" id="WP_118097458.1">
    <property type="nucleotide sequence ID" value="NZ_DBFVHP010000001.1"/>
</dbReference>
<keyword evidence="2" id="KW-0808">Transferase</keyword>
<feature type="domain" description="N-acetyltransferase" evidence="1">
    <location>
        <begin position="453"/>
        <end position="601"/>
    </location>
</feature>
<evidence type="ECO:0000259" key="1">
    <source>
        <dbReference type="PROSITE" id="PS51186"/>
    </source>
</evidence>
<gene>
    <name evidence="2" type="ORF">DWX93_09570</name>
</gene>
<dbReference type="InterPro" id="IPR000182">
    <property type="entry name" value="GNAT_dom"/>
</dbReference>
<dbReference type="PANTHER" id="PTHR43415">
    <property type="entry name" value="SPERMIDINE N(1)-ACETYLTRANSFERASE"/>
    <property type="match status" value="1"/>
</dbReference>
<dbReference type="PROSITE" id="PS51186">
    <property type="entry name" value="GNAT"/>
    <property type="match status" value="1"/>
</dbReference>
<evidence type="ECO:0000313" key="2">
    <source>
        <dbReference type="EMBL" id="RGS40358.1"/>
    </source>
</evidence>
<organism evidence="2 3">
    <name type="scientific">Roseburia hominis</name>
    <dbReference type="NCBI Taxonomy" id="301301"/>
    <lineage>
        <taxon>Bacteria</taxon>
        <taxon>Bacillati</taxon>
        <taxon>Bacillota</taxon>
        <taxon>Clostridia</taxon>
        <taxon>Lachnospirales</taxon>
        <taxon>Lachnospiraceae</taxon>
        <taxon>Roseburia</taxon>
    </lineage>
</organism>
<dbReference type="PANTHER" id="PTHR43415:SF3">
    <property type="entry name" value="GNAT-FAMILY ACETYLTRANSFERASE"/>
    <property type="match status" value="1"/>
</dbReference>
<dbReference type="Gene3D" id="3.40.630.30">
    <property type="match status" value="1"/>
</dbReference>
<dbReference type="Pfam" id="PF13302">
    <property type="entry name" value="Acetyltransf_3"/>
    <property type="match status" value="1"/>
</dbReference>
<dbReference type="CDD" id="cd04301">
    <property type="entry name" value="NAT_SF"/>
    <property type="match status" value="1"/>
</dbReference>
<dbReference type="SUPFAM" id="SSF55729">
    <property type="entry name" value="Acyl-CoA N-acyltransferases (Nat)"/>
    <property type="match status" value="1"/>
</dbReference>
<accession>A0A395V9X9</accession>
<reference evidence="2 3" key="1">
    <citation type="submission" date="2018-08" db="EMBL/GenBank/DDBJ databases">
        <title>A genome reference for cultivated species of the human gut microbiota.</title>
        <authorList>
            <person name="Zou Y."/>
            <person name="Xue W."/>
            <person name="Luo G."/>
        </authorList>
    </citation>
    <scope>NUCLEOTIDE SEQUENCE [LARGE SCALE GENOMIC DNA]</scope>
    <source>
        <strain evidence="2 3">AF22-12AC</strain>
    </source>
</reference>
<proteinExistence type="predicted"/>
<protein>
    <submittedName>
        <fullName evidence="2">GNAT family N-acetyltransferase</fullName>
    </submittedName>
</protein>
<dbReference type="AlphaFoldDB" id="A0A395V9X9"/>
<dbReference type="EMBL" id="QRVL01000007">
    <property type="protein sequence ID" value="RGS40358.1"/>
    <property type="molecule type" value="Genomic_DNA"/>
</dbReference>
<dbReference type="Proteomes" id="UP000266172">
    <property type="component" value="Unassembled WGS sequence"/>
</dbReference>
<comment type="caution">
    <text evidence="2">The sequence shown here is derived from an EMBL/GenBank/DDBJ whole genome shotgun (WGS) entry which is preliminary data.</text>
</comment>
<sequence>MTARDLDELLQEQTAYERKCQIISEIAAYIDGMSNQAAYREQIDLLFAALEKSARDLESGGRLDDVCAKEIVGRVSDLKREQEKYQVWLLGEAADCEPVEKLLDVSQVHLLGTVRQISDGQRESDYIIVCSQYENIAGIHWFGKVRLLRFDLFRLMNEISPEATYQQIKNKKEVTTAAGVVCGMSYEQKGICYERLARDIMCLAGPSQDLYMDYYRFLWAYDEITDRQKRRMEYCIIGMSAYRLWWDLSRGSQSLRVLGFYPQTKKLHHLDWAEDAAEAWEDQRICEKLMGQDFLERDFLGRFPGIAEICETKREEIYTPSKEQRKEDAKSIERIFHKPYPETYKENLAVLERWLEFLQKNNIKAVFLFMPFPAQFCELTSGEMKRQTYLVLENLCRKYGADLIDLGGDQTAFTDADFFDWSHLNAAGAAKVTRYLNEYLMRETKQEDRMRGLHLRPADAQDCRFLYELRNDPLVRASSFHTEEIPYEQHQKWYEQKRKNENCRIYILEDAGAPVGQVRADRDERGESAEISYAIAERARGKGYASWMLAAAEEQLSEKGFCRELLAEVKNDNIASQKVFRKLGYEEQREDYGFSYRRAIGQNADGK</sequence>
<evidence type="ECO:0000313" key="3">
    <source>
        <dbReference type="Proteomes" id="UP000266172"/>
    </source>
</evidence>
<dbReference type="InterPro" id="IPR016181">
    <property type="entry name" value="Acyl_CoA_acyltransferase"/>
</dbReference>
<dbReference type="GO" id="GO:0016747">
    <property type="term" value="F:acyltransferase activity, transferring groups other than amino-acyl groups"/>
    <property type="evidence" value="ECO:0007669"/>
    <property type="project" value="InterPro"/>
</dbReference>
<dbReference type="SUPFAM" id="SSF52266">
    <property type="entry name" value="SGNH hydrolase"/>
    <property type="match status" value="1"/>
</dbReference>
<name>A0A395V9X9_9FIRM</name>